<dbReference type="Gene3D" id="1.25.40.420">
    <property type="match status" value="1"/>
</dbReference>
<name>A0AAD2E455_9LAMI</name>
<evidence type="ECO:0000256" key="1">
    <source>
        <dbReference type="ARBA" id="ARBA00004906"/>
    </source>
</evidence>
<dbReference type="InterPro" id="IPR000210">
    <property type="entry name" value="BTB/POZ_dom"/>
</dbReference>
<dbReference type="SUPFAM" id="SSF54695">
    <property type="entry name" value="POZ domain"/>
    <property type="match status" value="1"/>
</dbReference>
<evidence type="ECO:0000313" key="4">
    <source>
        <dbReference type="Proteomes" id="UP000834106"/>
    </source>
</evidence>
<evidence type="ECO:0000313" key="3">
    <source>
        <dbReference type="EMBL" id="CAI9778062.1"/>
    </source>
</evidence>
<dbReference type="PROSITE" id="PS50097">
    <property type="entry name" value="BTB"/>
    <property type="match status" value="1"/>
</dbReference>
<feature type="domain" description="BTB" evidence="2">
    <location>
        <begin position="65"/>
        <end position="144"/>
    </location>
</feature>
<evidence type="ECO:0000259" key="2">
    <source>
        <dbReference type="PROSITE" id="PS50097"/>
    </source>
</evidence>
<dbReference type="Proteomes" id="UP000834106">
    <property type="component" value="Chromosome 15"/>
</dbReference>
<protein>
    <recommendedName>
        <fullName evidence="2">BTB domain-containing protein</fullName>
    </recommendedName>
</protein>
<organism evidence="3 4">
    <name type="scientific">Fraxinus pennsylvanica</name>
    <dbReference type="NCBI Taxonomy" id="56036"/>
    <lineage>
        <taxon>Eukaryota</taxon>
        <taxon>Viridiplantae</taxon>
        <taxon>Streptophyta</taxon>
        <taxon>Embryophyta</taxon>
        <taxon>Tracheophyta</taxon>
        <taxon>Spermatophyta</taxon>
        <taxon>Magnoliopsida</taxon>
        <taxon>eudicotyledons</taxon>
        <taxon>Gunneridae</taxon>
        <taxon>Pentapetalae</taxon>
        <taxon>asterids</taxon>
        <taxon>lamiids</taxon>
        <taxon>Lamiales</taxon>
        <taxon>Oleaceae</taxon>
        <taxon>Oleeae</taxon>
        <taxon>Fraxinus</taxon>
    </lineage>
</organism>
<dbReference type="Gene3D" id="3.30.710.10">
    <property type="entry name" value="Potassium Channel Kv1.1, Chain A"/>
    <property type="match status" value="1"/>
</dbReference>
<reference evidence="3" key="1">
    <citation type="submission" date="2023-05" db="EMBL/GenBank/DDBJ databases">
        <authorList>
            <person name="Huff M."/>
        </authorList>
    </citation>
    <scope>NUCLEOTIDE SEQUENCE</scope>
</reference>
<dbReference type="PANTHER" id="PTHR24413">
    <property type="entry name" value="SPECKLE-TYPE POZ PROTEIN"/>
    <property type="match status" value="1"/>
</dbReference>
<accession>A0AAD2E455</accession>
<keyword evidence="4" id="KW-1185">Reference proteome</keyword>
<proteinExistence type="predicted"/>
<dbReference type="CDD" id="cd18186">
    <property type="entry name" value="BTB_POZ_ZBTB_KLHL-like"/>
    <property type="match status" value="1"/>
</dbReference>
<dbReference type="EMBL" id="OU503050">
    <property type="protein sequence ID" value="CAI9778062.1"/>
    <property type="molecule type" value="Genomic_DNA"/>
</dbReference>
<gene>
    <name evidence="3" type="ORF">FPE_LOCUS25492</name>
</gene>
<dbReference type="AlphaFoldDB" id="A0AAD2E455"/>
<dbReference type="SMART" id="SM00225">
    <property type="entry name" value="BTB"/>
    <property type="match status" value="1"/>
</dbReference>
<dbReference type="InterPro" id="IPR011333">
    <property type="entry name" value="SKP1/BTB/POZ_sf"/>
</dbReference>
<sequence length="236" mass="26421">MASREEYYPRYIGTSSECSAKASKTEKELEIEIEDLRAKVNFLRLFCTGAGGLIAISRSNTFAFPDVELLIVSGPTDPANPLSSFPSVPAHRAVLASRSPVFRAMLENDMEESISGTIKVSDASYDALRAFVNYLYTAEACLDEHMASDLLVLAEKYQVTYLKTYCEKFLMSKLNLENVLPCYALALQHGAKCLRYESLSLIMDNMDKLSKGEEYMELVEKDPRVVVEIYEACLSK</sequence>
<comment type="pathway">
    <text evidence="1">Protein modification; protein ubiquitination.</text>
</comment>
<dbReference type="Pfam" id="PF00651">
    <property type="entry name" value="BTB"/>
    <property type="match status" value="1"/>
</dbReference>